<name>A0ABV8X1K5_9LACT</name>
<evidence type="ECO:0000313" key="1">
    <source>
        <dbReference type="EMBL" id="MFC4409431.1"/>
    </source>
</evidence>
<protein>
    <recommendedName>
        <fullName evidence="3">DNA-directed RNA polymerase</fullName>
    </recommendedName>
</protein>
<comment type="caution">
    <text evidence="1">The sequence shown here is derived from an EMBL/GenBank/DDBJ whole genome shotgun (WGS) entry which is preliminary data.</text>
</comment>
<dbReference type="EMBL" id="JBHSEC010000002">
    <property type="protein sequence ID" value="MFC4409431.1"/>
    <property type="molecule type" value="Genomic_DNA"/>
</dbReference>
<organism evidence="1 2">
    <name type="scientific">Chungangia koreensis</name>
    <dbReference type="NCBI Taxonomy" id="752657"/>
    <lineage>
        <taxon>Bacteria</taxon>
        <taxon>Bacillati</taxon>
        <taxon>Bacillota</taxon>
        <taxon>Bacilli</taxon>
        <taxon>Lactobacillales</taxon>
        <taxon>Chungangia</taxon>
    </lineage>
</organism>
<dbReference type="Proteomes" id="UP001595817">
    <property type="component" value="Unassembled WGS sequence"/>
</dbReference>
<accession>A0ABV8X1K5</accession>
<keyword evidence="2" id="KW-1185">Reference proteome</keyword>
<proteinExistence type="predicted"/>
<dbReference type="RefSeq" id="WP_378152158.1">
    <property type="nucleotide sequence ID" value="NZ_JBHSEC010000002.1"/>
</dbReference>
<sequence>MNHYELEVAKIENRTPLFYYPYSVELKSDFAREMLAVHFRDKFKRGPVRPVTQQDLALVNDENMKTVSGKIDFHYNDPKETEGTRIGIVKALAREALGNNGIDAFRQLAKNVKTYGAFLIEGKDFEIIVGERVDIEQPKKLTFDDLPDLMGINEA</sequence>
<gene>
    <name evidence="1" type="ORF">ACFOZY_03155</name>
</gene>
<evidence type="ECO:0000313" key="2">
    <source>
        <dbReference type="Proteomes" id="UP001595817"/>
    </source>
</evidence>
<reference evidence="2" key="1">
    <citation type="journal article" date="2019" name="Int. J. Syst. Evol. Microbiol.">
        <title>The Global Catalogue of Microorganisms (GCM) 10K type strain sequencing project: providing services to taxonomists for standard genome sequencing and annotation.</title>
        <authorList>
            <consortium name="The Broad Institute Genomics Platform"/>
            <consortium name="The Broad Institute Genome Sequencing Center for Infectious Disease"/>
            <person name="Wu L."/>
            <person name="Ma J."/>
        </authorList>
    </citation>
    <scope>NUCLEOTIDE SEQUENCE [LARGE SCALE GENOMIC DNA]</scope>
    <source>
        <strain evidence="2">CCUG 59778</strain>
    </source>
</reference>
<evidence type="ECO:0008006" key="3">
    <source>
        <dbReference type="Google" id="ProtNLM"/>
    </source>
</evidence>